<dbReference type="InterPro" id="IPR036396">
    <property type="entry name" value="Cyt_P450_sf"/>
</dbReference>
<evidence type="ECO:0000313" key="3">
    <source>
        <dbReference type="Proteomes" id="UP000030752"/>
    </source>
</evidence>
<dbReference type="InterPro" id="IPR001128">
    <property type="entry name" value="Cyt_P450"/>
</dbReference>
<dbReference type="OrthoDB" id="3945418at2759"/>
<dbReference type="SUPFAM" id="SSF48264">
    <property type="entry name" value="Cytochrome P450"/>
    <property type="match status" value="1"/>
</dbReference>
<proteinExistence type="predicted"/>
<evidence type="ECO:0000256" key="1">
    <source>
        <dbReference type="SAM" id="MobiDB-lite"/>
    </source>
</evidence>
<accession>W2RJU8</accession>
<feature type="region of interest" description="Disordered" evidence="1">
    <location>
        <begin position="156"/>
        <end position="177"/>
    </location>
</feature>
<evidence type="ECO:0000313" key="2">
    <source>
        <dbReference type="EMBL" id="ETN36751.1"/>
    </source>
</evidence>
<dbReference type="GO" id="GO:0004497">
    <property type="term" value="F:monooxygenase activity"/>
    <property type="evidence" value="ECO:0007669"/>
    <property type="project" value="InterPro"/>
</dbReference>
<feature type="compositionally biased region" description="Polar residues" evidence="1">
    <location>
        <begin position="157"/>
        <end position="169"/>
    </location>
</feature>
<gene>
    <name evidence="2" type="ORF">HMPREF1541_09029</name>
</gene>
<dbReference type="RefSeq" id="XP_008721569.1">
    <property type="nucleotide sequence ID" value="XM_008723347.1"/>
</dbReference>
<reference evidence="2 3" key="1">
    <citation type="submission" date="2013-03" db="EMBL/GenBank/DDBJ databases">
        <title>The Genome Sequence of Phialophora europaea CBS 101466.</title>
        <authorList>
            <consortium name="The Broad Institute Genomics Platform"/>
            <person name="Cuomo C."/>
            <person name="de Hoog S."/>
            <person name="Gorbushina A."/>
            <person name="Walker B."/>
            <person name="Young S.K."/>
            <person name="Zeng Q."/>
            <person name="Gargeya S."/>
            <person name="Fitzgerald M."/>
            <person name="Haas B."/>
            <person name="Abouelleil A."/>
            <person name="Allen A.W."/>
            <person name="Alvarado L."/>
            <person name="Arachchi H.M."/>
            <person name="Berlin A.M."/>
            <person name="Chapman S.B."/>
            <person name="Gainer-Dewar J."/>
            <person name="Goldberg J."/>
            <person name="Griggs A."/>
            <person name="Gujja S."/>
            <person name="Hansen M."/>
            <person name="Howarth C."/>
            <person name="Imamovic A."/>
            <person name="Ireland A."/>
            <person name="Larimer J."/>
            <person name="McCowan C."/>
            <person name="Murphy C."/>
            <person name="Pearson M."/>
            <person name="Poon T.W."/>
            <person name="Priest M."/>
            <person name="Roberts A."/>
            <person name="Saif S."/>
            <person name="Shea T."/>
            <person name="Sisk P."/>
            <person name="Sykes S."/>
            <person name="Wortman J."/>
            <person name="Nusbaum C."/>
            <person name="Birren B."/>
        </authorList>
    </citation>
    <scope>NUCLEOTIDE SEQUENCE [LARGE SCALE GENOMIC DNA]</scope>
    <source>
        <strain evidence="2 3">CBS 101466</strain>
    </source>
</reference>
<dbReference type="GO" id="GO:0016705">
    <property type="term" value="F:oxidoreductase activity, acting on paired donors, with incorporation or reduction of molecular oxygen"/>
    <property type="evidence" value="ECO:0007669"/>
    <property type="project" value="InterPro"/>
</dbReference>
<dbReference type="VEuPathDB" id="FungiDB:HMPREF1541_09029"/>
<dbReference type="HOGENOM" id="CLU_1310069_0_0_1"/>
<dbReference type="Pfam" id="PF00067">
    <property type="entry name" value="p450"/>
    <property type="match status" value="1"/>
</dbReference>
<sequence>MDPAKDMTSFEAAVTLRQLYVQDYDQPVSDIVKKICKPYLNTAREVMTIHVGEQDDAKVLQIIEDVRSACGMPESVATLIKKATAARDLMKLWINTTTACSPTHFQALMPATTIYQKAVSLVGDGSETTDSALGHVLFQVLADPAVYTRLRHEIASAASQQPHQTTDPNAESAAHYPDLKGLNHYDSVVRRQSRSSGYVYVNKLLQLHVD</sequence>
<dbReference type="Proteomes" id="UP000030752">
    <property type="component" value="Unassembled WGS sequence"/>
</dbReference>
<dbReference type="GO" id="GO:0005506">
    <property type="term" value="F:iron ion binding"/>
    <property type="evidence" value="ECO:0007669"/>
    <property type="project" value="InterPro"/>
</dbReference>
<dbReference type="GO" id="GO:0020037">
    <property type="term" value="F:heme binding"/>
    <property type="evidence" value="ECO:0007669"/>
    <property type="project" value="InterPro"/>
</dbReference>
<protein>
    <submittedName>
        <fullName evidence="2">Uncharacterized protein</fullName>
    </submittedName>
</protein>
<dbReference type="GeneID" id="19976368"/>
<organism evidence="2 3">
    <name type="scientific">Cyphellophora europaea (strain CBS 101466)</name>
    <name type="common">Phialophora europaea</name>
    <dbReference type="NCBI Taxonomy" id="1220924"/>
    <lineage>
        <taxon>Eukaryota</taxon>
        <taxon>Fungi</taxon>
        <taxon>Dikarya</taxon>
        <taxon>Ascomycota</taxon>
        <taxon>Pezizomycotina</taxon>
        <taxon>Eurotiomycetes</taxon>
        <taxon>Chaetothyriomycetidae</taxon>
        <taxon>Chaetothyriales</taxon>
        <taxon>Cyphellophoraceae</taxon>
        <taxon>Cyphellophora</taxon>
    </lineage>
</organism>
<dbReference type="Gene3D" id="1.10.630.10">
    <property type="entry name" value="Cytochrome P450"/>
    <property type="match status" value="1"/>
</dbReference>
<keyword evidence="3" id="KW-1185">Reference proteome</keyword>
<dbReference type="AlphaFoldDB" id="W2RJU8"/>
<name>W2RJU8_CYPE1</name>
<dbReference type="InParanoid" id="W2RJU8"/>
<dbReference type="EMBL" id="KB822725">
    <property type="protein sequence ID" value="ETN36751.1"/>
    <property type="molecule type" value="Genomic_DNA"/>
</dbReference>